<keyword evidence="1" id="KW-0472">Membrane</keyword>
<sequence length="78" mass="9505">MPRYKIAIVPTLHFINNKNYLHSFGIIIDNHIIYLFFYALTHLYLILKHPKFMPLITNYQKIETKKEELRNMTQVERI</sequence>
<dbReference type="STRING" id="889453.SAMN03080601_01297"/>
<feature type="transmembrane region" description="Helical" evidence="1">
    <location>
        <begin position="20"/>
        <end position="47"/>
    </location>
</feature>
<evidence type="ECO:0000256" key="1">
    <source>
        <dbReference type="SAM" id="Phobius"/>
    </source>
</evidence>
<name>A0A1T5EDA5_9BACT</name>
<gene>
    <name evidence="2" type="ORF">SAMN03080601_01297</name>
</gene>
<keyword evidence="1" id="KW-1133">Transmembrane helix</keyword>
<protein>
    <submittedName>
        <fullName evidence="2">Uncharacterized protein</fullName>
    </submittedName>
</protein>
<dbReference type="AlphaFoldDB" id="A0A1T5EDA5"/>
<dbReference type="KEGG" id="asx:CDL62_07680"/>
<proteinExistence type="predicted"/>
<keyword evidence="1" id="KW-0812">Transmembrane</keyword>
<evidence type="ECO:0000313" key="2">
    <source>
        <dbReference type="EMBL" id="SKB81906.1"/>
    </source>
</evidence>
<evidence type="ECO:0000313" key="3">
    <source>
        <dbReference type="Proteomes" id="UP000191055"/>
    </source>
</evidence>
<dbReference type="Proteomes" id="UP000191055">
    <property type="component" value="Unassembled WGS sequence"/>
</dbReference>
<keyword evidence="3" id="KW-1185">Reference proteome</keyword>
<accession>A0A1T5EDA5</accession>
<dbReference type="EMBL" id="FUYV01000005">
    <property type="protein sequence ID" value="SKB81906.1"/>
    <property type="molecule type" value="Genomic_DNA"/>
</dbReference>
<organism evidence="2 3">
    <name type="scientific">Alkalitalea saponilacus</name>
    <dbReference type="NCBI Taxonomy" id="889453"/>
    <lineage>
        <taxon>Bacteria</taxon>
        <taxon>Pseudomonadati</taxon>
        <taxon>Bacteroidota</taxon>
        <taxon>Bacteroidia</taxon>
        <taxon>Marinilabiliales</taxon>
        <taxon>Marinilabiliaceae</taxon>
        <taxon>Alkalitalea</taxon>
    </lineage>
</organism>
<reference evidence="2 3" key="1">
    <citation type="submission" date="2017-02" db="EMBL/GenBank/DDBJ databases">
        <authorList>
            <person name="Peterson S.W."/>
        </authorList>
    </citation>
    <scope>NUCLEOTIDE SEQUENCE [LARGE SCALE GENOMIC DNA]</scope>
    <source>
        <strain evidence="2 3">DSM 24412</strain>
    </source>
</reference>